<dbReference type="InterPro" id="IPR056519">
    <property type="entry name" value="KANSL3_1st"/>
</dbReference>
<dbReference type="Gene3D" id="3.40.50.1820">
    <property type="entry name" value="alpha/beta hydrolase"/>
    <property type="match status" value="1"/>
</dbReference>
<evidence type="ECO:0000313" key="4">
    <source>
        <dbReference type="Proteomes" id="UP001152759"/>
    </source>
</evidence>
<dbReference type="AlphaFoldDB" id="A0A9P0AKM6"/>
<organism evidence="3 4">
    <name type="scientific">Bemisia tabaci</name>
    <name type="common">Sweetpotato whitefly</name>
    <name type="synonym">Aleurodes tabaci</name>
    <dbReference type="NCBI Taxonomy" id="7038"/>
    <lineage>
        <taxon>Eukaryota</taxon>
        <taxon>Metazoa</taxon>
        <taxon>Ecdysozoa</taxon>
        <taxon>Arthropoda</taxon>
        <taxon>Hexapoda</taxon>
        <taxon>Insecta</taxon>
        <taxon>Pterygota</taxon>
        <taxon>Neoptera</taxon>
        <taxon>Paraneoptera</taxon>
        <taxon>Hemiptera</taxon>
        <taxon>Sternorrhyncha</taxon>
        <taxon>Aleyrodoidea</taxon>
        <taxon>Aleyrodidae</taxon>
        <taxon>Aleyrodinae</taxon>
        <taxon>Bemisia</taxon>
    </lineage>
</organism>
<evidence type="ECO:0000313" key="3">
    <source>
        <dbReference type="EMBL" id="CAH0393839.1"/>
    </source>
</evidence>
<dbReference type="SUPFAM" id="SSF53474">
    <property type="entry name" value="alpha/beta-Hydrolases"/>
    <property type="match status" value="1"/>
</dbReference>
<dbReference type="EMBL" id="OU963868">
    <property type="protein sequence ID" value="CAH0393839.1"/>
    <property type="molecule type" value="Genomic_DNA"/>
</dbReference>
<feature type="domain" description="KANSL3 helical" evidence="2">
    <location>
        <begin position="146"/>
        <end position="240"/>
    </location>
</feature>
<feature type="region of interest" description="Disordered" evidence="1">
    <location>
        <begin position="586"/>
        <end position="612"/>
    </location>
</feature>
<feature type="region of interest" description="Disordered" evidence="1">
    <location>
        <begin position="485"/>
        <end position="543"/>
    </location>
</feature>
<feature type="compositionally biased region" description="Pro residues" evidence="1">
    <location>
        <begin position="487"/>
        <end position="496"/>
    </location>
</feature>
<dbReference type="PANTHER" id="PTHR13136">
    <property type="entry name" value="TESTIS DEVELOPMENT PROTEIN PRTD"/>
    <property type="match status" value="1"/>
</dbReference>
<dbReference type="GO" id="GO:0045944">
    <property type="term" value="P:positive regulation of transcription by RNA polymerase II"/>
    <property type="evidence" value="ECO:0007669"/>
    <property type="project" value="TreeGrafter"/>
</dbReference>
<name>A0A9P0AKM6_BEMTA</name>
<feature type="compositionally biased region" description="Low complexity" evidence="1">
    <location>
        <begin position="587"/>
        <end position="605"/>
    </location>
</feature>
<sequence length="791" mass="87780">MLIVKSSGSIEGRKNEDDEKDILSYSEKLFGMHNGDIDVQPTEVISKEHAYSKPWNWCLEKSFAKPTKTLFFSKPVKNETNGTSCDEEIDVVNGCDDVKSNYGYDLDKAYAVMREIENHCNFTRPTDNDDEWEEHIPKVGWTYIQYRLFSRVLPILNFDLNARLAYTGSKNEPVLRRLSVDKTARKFRELLCSTQWDLRLIQWLHGVLIDYLPSFYLAVYIDILQTLRRKIPQLIDRMMNTAGASGRFGPTSVEGLSNLLKRTWDPVAPSLPAFKPRKLPGDALLVMVPSSPGDWLAPHSRAQQWMTSLSDLSTVITVMTTPNPQQESVNMMSCLDHMLAATRSKLSELRTDYPGRPIILVGLHTGAALALQVALFENVAATVCLGFPVNTVEGRRGTPDDAILDLKSPVFFVSGALSVTASPEEMEELRWNLRTPTGLLIVGGADDHLCVSDSLCVSEGITQSMVDRCILDEIGEFLGNTLVSPHTVPPFRPPPTRTSSITNDSPVLRRSLKSERKQKIIDTNFEPKKTSPVPPKKPRLLPPKLTPMQLSQLLESSRQSSTTMVNKKITAKVLSDPDIEILFQEGNENSNSSNSVSPGSNTTTSITPQATLSLSDSISRSRMNLMTVHRAPAVTKHTDPITGATSSITHRTVLKTGRLTPISSFIPTKNGPTRVMLPSRVSHSNEVTSEVVSPTKTVTLLENNVLEDLTPDKILDLPIEIACDDSPIEVTPVSTQVPLSVDKSGMKLVVRKPQHPLPPRPPNLKYSKIFVTHKSVDKGKTLKTNHTPINR</sequence>
<accession>A0A9P0AKM6</accession>
<dbReference type="GO" id="GO:0044545">
    <property type="term" value="C:NSL complex"/>
    <property type="evidence" value="ECO:0007669"/>
    <property type="project" value="TreeGrafter"/>
</dbReference>
<keyword evidence="4" id="KW-1185">Reference proteome</keyword>
<gene>
    <name evidence="3" type="ORF">BEMITA_LOCUS12197</name>
</gene>
<dbReference type="PANTHER" id="PTHR13136:SF16">
    <property type="entry name" value="KAT8 REGULATORY NSL COMPLEX SUBUNIT 3"/>
    <property type="match status" value="1"/>
</dbReference>
<dbReference type="InterPro" id="IPR026555">
    <property type="entry name" value="NSL3/Tex30"/>
</dbReference>
<proteinExistence type="predicted"/>
<feature type="compositionally biased region" description="Basic and acidic residues" evidence="1">
    <location>
        <begin position="512"/>
        <end position="529"/>
    </location>
</feature>
<feature type="compositionally biased region" description="Pro residues" evidence="1">
    <location>
        <begin position="532"/>
        <end position="543"/>
    </location>
</feature>
<dbReference type="KEGG" id="btab:109041297"/>
<reference evidence="3" key="1">
    <citation type="submission" date="2021-12" db="EMBL/GenBank/DDBJ databases">
        <authorList>
            <person name="King R."/>
        </authorList>
    </citation>
    <scope>NUCLEOTIDE SEQUENCE</scope>
</reference>
<evidence type="ECO:0000259" key="2">
    <source>
        <dbReference type="Pfam" id="PF23154"/>
    </source>
</evidence>
<dbReference type="Proteomes" id="UP001152759">
    <property type="component" value="Chromosome 7"/>
</dbReference>
<protein>
    <recommendedName>
        <fullName evidence="2">KANSL3 helical domain-containing protein</fullName>
    </recommendedName>
</protein>
<evidence type="ECO:0000256" key="1">
    <source>
        <dbReference type="SAM" id="MobiDB-lite"/>
    </source>
</evidence>
<dbReference type="Pfam" id="PF23154">
    <property type="entry name" value="KANSL3_1st"/>
    <property type="match status" value="1"/>
</dbReference>
<dbReference type="InterPro" id="IPR029058">
    <property type="entry name" value="AB_hydrolase_fold"/>
</dbReference>